<evidence type="ECO:0000313" key="2">
    <source>
        <dbReference type="Proteomes" id="UP000078512"/>
    </source>
</evidence>
<proteinExistence type="predicted"/>
<protein>
    <submittedName>
        <fullName evidence="1">Uncharacterized protein</fullName>
    </submittedName>
</protein>
<dbReference type="Proteomes" id="UP000078512">
    <property type="component" value="Unassembled WGS sequence"/>
</dbReference>
<dbReference type="AlphaFoldDB" id="A0A197K607"/>
<gene>
    <name evidence="1" type="ORF">K457DRAFT_16167</name>
</gene>
<organism evidence="1 2">
    <name type="scientific">Linnemannia elongata AG-77</name>
    <dbReference type="NCBI Taxonomy" id="1314771"/>
    <lineage>
        <taxon>Eukaryota</taxon>
        <taxon>Fungi</taxon>
        <taxon>Fungi incertae sedis</taxon>
        <taxon>Mucoromycota</taxon>
        <taxon>Mortierellomycotina</taxon>
        <taxon>Mortierellomycetes</taxon>
        <taxon>Mortierellales</taxon>
        <taxon>Mortierellaceae</taxon>
        <taxon>Linnemannia</taxon>
    </lineage>
</organism>
<accession>A0A197K607</accession>
<keyword evidence="2" id="KW-1185">Reference proteome</keyword>
<sequence length="204" mass="22497">MQLDIAETLCLPTAILRAPRKKEFKLPIWIWVRELPKLVYLTLNAERTHNDDNDLGDDGEDGGQFDERVQRNRAQEKTTISTFTSRMSRTLSVFGPRIFLGDGDGDGKRAWSIITTATFDNIPKTIPSIKELEMMGSQGVHSQDMDSFDTESDSTQDGIYFFSCYHRPLSGAGGSEGTAMEGLIAEAGLEVAPESPRACSAVCV</sequence>
<reference evidence="1 2" key="1">
    <citation type="submission" date="2016-05" db="EMBL/GenBank/DDBJ databases">
        <title>Genome sequencing reveals origins of a unique bacterial endosymbiosis in the earliest lineages of terrestrial Fungi.</title>
        <authorList>
            <consortium name="DOE Joint Genome Institute"/>
            <person name="Uehling J."/>
            <person name="Gryganskyi A."/>
            <person name="Hameed K."/>
            <person name="Tschaplinski T."/>
            <person name="Misztal P."/>
            <person name="Wu S."/>
            <person name="Desiro A."/>
            <person name="Vande Pol N."/>
            <person name="Du Z.-Y."/>
            <person name="Zienkiewicz A."/>
            <person name="Zienkiewicz K."/>
            <person name="Morin E."/>
            <person name="Tisserant E."/>
            <person name="Splivallo R."/>
            <person name="Hainaut M."/>
            <person name="Henrissat B."/>
            <person name="Ohm R."/>
            <person name="Kuo A."/>
            <person name="Yan J."/>
            <person name="Lipzen A."/>
            <person name="Nolan M."/>
            <person name="Labutti K."/>
            <person name="Barry K."/>
            <person name="Goldstein A."/>
            <person name="Labbe J."/>
            <person name="Schadt C."/>
            <person name="Tuskan G."/>
            <person name="Grigoriev I."/>
            <person name="Martin F."/>
            <person name="Vilgalys R."/>
            <person name="Bonito G."/>
        </authorList>
    </citation>
    <scope>NUCLEOTIDE SEQUENCE [LARGE SCALE GENOMIC DNA]</scope>
    <source>
        <strain evidence="1 2">AG-77</strain>
    </source>
</reference>
<dbReference type="EMBL" id="KV442024">
    <property type="protein sequence ID" value="OAQ32603.1"/>
    <property type="molecule type" value="Genomic_DNA"/>
</dbReference>
<evidence type="ECO:0000313" key="1">
    <source>
        <dbReference type="EMBL" id="OAQ32603.1"/>
    </source>
</evidence>
<name>A0A197K607_9FUNG</name>